<dbReference type="AlphaFoldDB" id="C7Q3A1"/>
<sequence>MTTPALAKDDEPLIPRPLSILAAISIAVHVVLLGMACLGAKAAGHAGLPADHAWGWYLVVGAAWSIGIGSFGLSWGARATTRFGGTGSSARVGWCLAGMWLGYVWPVPITAAAVAFAVWPRRPSRADQIWPKPVDTNKRRRQIAARIAAAALAALVAIAGSTWGLRAHAAKFHQLSDAPGSSVLGTWRAGGMTITLRPHGIYTASDLTAATMQDTTDFPPSTGTWQLARSGPDHLNSVQLRPSQDRFLELPVYQVSSKDYLCAEADPDSPCDIVFHRDSH</sequence>
<keyword evidence="1" id="KW-0812">Transmembrane</keyword>
<protein>
    <submittedName>
        <fullName evidence="2">Uncharacterized protein</fullName>
    </submittedName>
</protein>
<keyword evidence="1" id="KW-1133">Transmembrane helix</keyword>
<evidence type="ECO:0000256" key="1">
    <source>
        <dbReference type="SAM" id="Phobius"/>
    </source>
</evidence>
<dbReference type="HOGENOM" id="CLU_992850_0_0_11"/>
<name>C7Q3A1_CATAD</name>
<proteinExistence type="predicted"/>
<dbReference type="Proteomes" id="UP000000851">
    <property type="component" value="Chromosome"/>
</dbReference>
<keyword evidence="3" id="KW-1185">Reference proteome</keyword>
<evidence type="ECO:0000313" key="3">
    <source>
        <dbReference type="Proteomes" id="UP000000851"/>
    </source>
</evidence>
<dbReference type="RefSeq" id="WP_015793566.1">
    <property type="nucleotide sequence ID" value="NC_013131.1"/>
</dbReference>
<accession>C7Q3A1</accession>
<dbReference type="InParanoid" id="C7Q3A1"/>
<keyword evidence="1" id="KW-0472">Membrane</keyword>
<reference evidence="2 3" key="1">
    <citation type="journal article" date="2009" name="Stand. Genomic Sci.">
        <title>Complete genome sequence of Catenulispora acidiphila type strain (ID 139908).</title>
        <authorList>
            <person name="Copeland A."/>
            <person name="Lapidus A."/>
            <person name="Glavina Del Rio T."/>
            <person name="Nolan M."/>
            <person name="Lucas S."/>
            <person name="Chen F."/>
            <person name="Tice H."/>
            <person name="Cheng J.F."/>
            <person name="Bruce D."/>
            <person name="Goodwin L."/>
            <person name="Pitluck S."/>
            <person name="Mikhailova N."/>
            <person name="Pati A."/>
            <person name="Ivanova N."/>
            <person name="Mavromatis K."/>
            <person name="Chen A."/>
            <person name="Palaniappan K."/>
            <person name="Chain P."/>
            <person name="Land M."/>
            <person name="Hauser L."/>
            <person name="Chang Y.J."/>
            <person name="Jeffries C.D."/>
            <person name="Chertkov O."/>
            <person name="Brettin T."/>
            <person name="Detter J.C."/>
            <person name="Han C."/>
            <person name="Ali Z."/>
            <person name="Tindall B.J."/>
            <person name="Goker M."/>
            <person name="Bristow J."/>
            <person name="Eisen J.A."/>
            <person name="Markowitz V."/>
            <person name="Hugenholtz P."/>
            <person name="Kyrpides N.C."/>
            <person name="Klenk H.P."/>
        </authorList>
    </citation>
    <scope>NUCLEOTIDE SEQUENCE [LARGE SCALE GENOMIC DNA]</scope>
    <source>
        <strain evidence="3">DSM 44928 / JCM 14897 / NBRC 102108 / NRRL B-24433 / ID139908</strain>
    </source>
</reference>
<feature type="transmembrane region" description="Helical" evidence="1">
    <location>
        <begin position="54"/>
        <end position="77"/>
    </location>
</feature>
<organism evidence="2 3">
    <name type="scientific">Catenulispora acidiphila (strain DSM 44928 / JCM 14897 / NBRC 102108 / NRRL B-24433 / ID139908)</name>
    <dbReference type="NCBI Taxonomy" id="479433"/>
    <lineage>
        <taxon>Bacteria</taxon>
        <taxon>Bacillati</taxon>
        <taxon>Actinomycetota</taxon>
        <taxon>Actinomycetes</taxon>
        <taxon>Catenulisporales</taxon>
        <taxon>Catenulisporaceae</taxon>
        <taxon>Catenulispora</taxon>
    </lineage>
</organism>
<dbReference type="KEGG" id="cai:Caci_4977"/>
<gene>
    <name evidence="2" type="ordered locus">Caci_4977</name>
</gene>
<feature type="transmembrane region" description="Helical" evidence="1">
    <location>
        <begin position="143"/>
        <end position="165"/>
    </location>
</feature>
<dbReference type="EMBL" id="CP001700">
    <property type="protein sequence ID" value="ACU73837.1"/>
    <property type="molecule type" value="Genomic_DNA"/>
</dbReference>
<feature type="transmembrane region" description="Helical" evidence="1">
    <location>
        <begin position="97"/>
        <end position="119"/>
    </location>
</feature>
<feature type="transmembrane region" description="Helical" evidence="1">
    <location>
        <begin position="20"/>
        <end position="42"/>
    </location>
</feature>
<evidence type="ECO:0000313" key="2">
    <source>
        <dbReference type="EMBL" id="ACU73837.1"/>
    </source>
</evidence>